<keyword evidence="9" id="KW-0249">Electron transport</keyword>
<dbReference type="InterPro" id="IPR010227">
    <property type="entry name" value="NADH_Q_OxRdtase_chainM/4"/>
</dbReference>
<evidence type="ECO:0000256" key="7">
    <source>
        <dbReference type="ARBA" id="ARBA00023027"/>
    </source>
</evidence>
<dbReference type="GO" id="GO:0008137">
    <property type="term" value="F:NADH dehydrogenase (ubiquinone) activity"/>
    <property type="evidence" value="ECO:0007669"/>
    <property type="project" value="UniProtKB-UniRule"/>
</dbReference>
<feature type="transmembrane region" description="Helical" evidence="9">
    <location>
        <begin position="527"/>
        <end position="555"/>
    </location>
</feature>
<feature type="transmembrane region" description="Helical" evidence="9">
    <location>
        <begin position="259"/>
        <end position="278"/>
    </location>
</feature>
<dbReference type="EC" id="7.1.1.2" evidence="9"/>
<evidence type="ECO:0000256" key="8">
    <source>
        <dbReference type="ARBA" id="ARBA00023136"/>
    </source>
</evidence>
<evidence type="ECO:0000313" key="12">
    <source>
        <dbReference type="EMBL" id="AUN28153.1"/>
    </source>
</evidence>
<feature type="transmembrane region" description="Helical" evidence="9">
    <location>
        <begin position="290"/>
        <end position="309"/>
    </location>
</feature>
<dbReference type="GO" id="GO:0042773">
    <property type="term" value="P:ATP synthesis coupled electron transport"/>
    <property type="evidence" value="ECO:0007669"/>
    <property type="project" value="InterPro"/>
</dbReference>
<dbReference type="InterPro" id="IPR000260">
    <property type="entry name" value="NADH4_N"/>
</dbReference>
<accession>A0A2I6QCP7</accession>
<dbReference type="NCBIfam" id="TIGR01972">
    <property type="entry name" value="NDH_I_M"/>
    <property type="match status" value="1"/>
</dbReference>
<feature type="transmembrane region" description="Helical" evidence="9">
    <location>
        <begin position="94"/>
        <end position="117"/>
    </location>
</feature>
<evidence type="ECO:0000256" key="3">
    <source>
        <dbReference type="ARBA" id="ARBA00009025"/>
    </source>
</evidence>
<feature type="transmembrane region" description="Helical" evidence="9">
    <location>
        <begin position="424"/>
        <end position="448"/>
    </location>
</feature>
<dbReference type="Pfam" id="PF00361">
    <property type="entry name" value="Proton_antipo_M"/>
    <property type="match status" value="1"/>
</dbReference>
<keyword evidence="9 12" id="KW-0496">Mitochondrion</keyword>
<feature type="transmembrane region" description="Helical" evidence="9">
    <location>
        <begin position="228"/>
        <end position="247"/>
    </location>
</feature>
<dbReference type="InterPro" id="IPR001750">
    <property type="entry name" value="ND/Mrp_TM"/>
</dbReference>
<keyword evidence="9" id="KW-0813">Transport</keyword>
<dbReference type="GO" id="GO:0003954">
    <property type="term" value="F:NADH dehydrogenase activity"/>
    <property type="evidence" value="ECO:0007669"/>
    <property type="project" value="TreeGrafter"/>
</dbReference>
<sequence>MLLITLLIIPLIGVAIIAPSYQYAGNKNISIPANTDPDTKLKAIALIISIITFIYSLSLLLLFDPTTPDYQFTYNFGSQNNLFSSDFQIGIDGISLYFVVLTTFLFPISFLASWKISSSTLAGGNKYNVKFYLCTMLVLEVLLILVFVVTDIMLFYIFFESVLIPLFLIVGIWGGSPNRVRAAFLLFLFTLIGSLFMLLSILAMYYNVGSTDFALISQYTFDPTTQKLLWIGVFISMAVKFPLWPLYSWLYRAHAEAPIAGSILLAGIVLKMATYGSLRILLQFLPDASFYFSPLVQTLAVMSIIYASLATLRQTDFKALVAYSSVGHMGIIVLGLFSNTIQGIQGSILLSIAHGFVSPALFILVGAVLYDRFHTRTIRYYRGLVTYMPIFAIFFFLFTIFNAGIPLSANWIGETLCLIGTYQINPIVAILGATGIVLSAAYSIWLYNRITFGSYSQYLNYTKDINRREFHLILPLLILTVLIGIMPNLILDNIDISVTSLLYKVLRFLSLSPLPYSNLFYNILPHIYYYPILFIIFLFFTTSTHYFYSLLLYFYTQQFN</sequence>
<dbReference type="GO" id="GO:0015990">
    <property type="term" value="P:electron transport coupled proton transport"/>
    <property type="evidence" value="ECO:0007669"/>
    <property type="project" value="TreeGrafter"/>
</dbReference>
<dbReference type="AlphaFoldDB" id="A0A2I6QCP7"/>
<dbReference type="PANTHER" id="PTHR43507:SF1">
    <property type="entry name" value="NADH-UBIQUINONE OXIDOREDUCTASE CHAIN 4"/>
    <property type="match status" value="1"/>
</dbReference>
<evidence type="ECO:0000256" key="1">
    <source>
        <dbReference type="ARBA" id="ARBA00003257"/>
    </source>
</evidence>
<feature type="transmembrane region" description="Helical" evidence="9">
    <location>
        <begin position="129"/>
        <end position="149"/>
    </location>
</feature>
<evidence type="ECO:0000256" key="9">
    <source>
        <dbReference type="RuleBase" id="RU003297"/>
    </source>
</evidence>
<name>A0A2I6QCP7_9BASI</name>
<keyword evidence="9" id="KW-0679">Respiratory chain</keyword>
<comment type="function">
    <text evidence="1">Core subunit of the mitochondrial membrane respiratory chain NADH dehydrogenase (Complex I) that is believed to belong to the minimal assembly required for catalysis. Complex I functions in the transfer of electrons from NADH to the respiratory chain. The immediate electron acceptor for the enzyme is believed to be ubiquinone.</text>
</comment>
<protein>
    <recommendedName>
        <fullName evidence="9">NADH-ubiquinone oxidoreductase chain 4</fullName>
        <ecNumber evidence="9">7.1.1.2</ecNumber>
    </recommendedName>
</protein>
<feature type="transmembrane region" description="Helical" evidence="9">
    <location>
        <begin position="6"/>
        <end position="24"/>
    </location>
</feature>
<keyword evidence="12" id="KW-0560">Oxidoreductase</keyword>
<dbReference type="EMBL" id="KY911092">
    <property type="protein sequence ID" value="AUN28153.1"/>
    <property type="molecule type" value="Genomic_DNA"/>
</dbReference>
<keyword evidence="6 9" id="KW-1133">Transmembrane helix</keyword>
<dbReference type="PANTHER" id="PTHR43507">
    <property type="entry name" value="NADH-UBIQUINONE OXIDOREDUCTASE CHAIN 4"/>
    <property type="match status" value="1"/>
</dbReference>
<geneLocation type="mitochondrion" evidence="12"/>
<keyword evidence="8 9" id="KW-0472">Membrane</keyword>
<evidence type="ECO:0000259" key="11">
    <source>
        <dbReference type="Pfam" id="PF01059"/>
    </source>
</evidence>
<dbReference type="Pfam" id="PF01059">
    <property type="entry name" value="Oxidored_q5_N"/>
    <property type="match status" value="1"/>
</dbReference>
<feature type="domain" description="NADH:ubiquinone oxidoreductase chain 4 N-terminal" evidence="11">
    <location>
        <begin position="73"/>
        <end position="145"/>
    </location>
</feature>
<proteinExistence type="inferred from homology"/>
<reference evidence="12" key="1">
    <citation type="submission" date="2017-04" db="EMBL/GenBank/DDBJ databases">
        <authorList>
            <person name="Afonso C.L."/>
            <person name="Miller P.J."/>
            <person name="Scott M.A."/>
            <person name="Spackman E."/>
            <person name="Goraichik I."/>
            <person name="Dimitrov K.M."/>
            <person name="Suarez D.L."/>
            <person name="Swayne D.E."/>
        </authorList>
    </citation>
    <scope>NUCLEOTIDE SEQUENCE</scope>
</reference>
<gene>
    <name evidence="12" type="primary">nad4</name>
</gene>
<evidence type="ECO:0000256" key="4">
    <source>
        <dbReference type="ARBA" id="ARBA00022692"/>
    </source>
</evidence>
<evidence type="ECO:0000256" key="6">
    <source>
        <dbReference type="ARBA" id="ARBA00022989"/>
    </source>
</evidence>
<feature type="transmembrane region" description="Helical" evidence="9">
    <location>
        <begin position="390"/>
        <end position="412"/>
    </location>
</feature>
<feature type="transmembrane region" description="Helical" evidence="9">
    <location>
        <begin position="469"/>
        <end position="491"/>
    </location>
</feature>
<keyword evidence="9" id="KW-0830">Ubiquinone</keyword>
<evidence type="ECO:0000259" key="10">
    <source>
        <dbReference type="Pfam" id="PF00361"/>
    </source>
</evidence>
<dbReference type="PRINTS" id="PR01437">
    <property type="entry name" value="NUOXDRDTASE4"/>
</dbReference>
<comment type="catalytic activity">
    <reaction evidence="9">
        <text>a ubiquinone + NADH + 5 H(+)(in) = a ubiquinol + NAD(+) + 4 H(+)(out)</text>
        <dbReference type="Rhea" id="RHEA:29091"/>
        <dbReference type="Rhea" id="RHEA-COMP:9565"/>
        <dbReference type="Rhea" id="RHEA-COMP:9566"/>
        <dbReference type="ChEBI" id="CHEBI:15378"/>
        <dbReference type="ChEBI" id="CHEBI:16389"/>
        <dbReference type="ChEBI" id="CHEBI:17976"/>
        <dbReference type="ChEBI" id="CHEBI:57540"/>
        <dbReference type="ChEBI" id="CHEBI:57945"/>
        <dbReference type="EC" id="7.1.1.2"/>
    </reaction>
</comment>
<keyword evidence="7 9" id="KW-0520">NAD</keyword>
<feature type="transmembrane region" description="Helical" evidence="9">
    <location>
        <begin position="321"/>
        <end position="341"/>
    </location>
</feature>
<dbReference type="GO" id="GO:0048039">
    <property type="term" value="F:ubiquinone binding"/>
    <property type="evidence" value="ECO:0007669"/>
    <property type="project" value="TreeGrafter"/>
</dbReference>
<comment type="subcellular location">
    <subcellularLocation>
        <location evidence="2">Membrane</location>
        <topology evidence="2">Multi-pass membrane protein</topology>
    </subcellularLocation>
    <subcellularLocation>
        <location evidence="9">Mitochondrion membrane</location>
        <topology evidence="9">Multi-pass membrane protein</topology>
    </subcellularLocation>
</comment>
<keyword evidence="5" id="KW-1278">Translocase</keyword>
<keyword evidence="4 9" id="KW-0812">Transmembrane</keyword>
<feature type="transmembrane region" description="Helical" evidence="9">
    <location>
        <begin position="182"/>
        <end position="208"/>
    </location>
</feature>
<feature type="domain" description="NADH:quinone oxidoreductase/Mrp antiporter transmembrane" evidence="10">
    <location>
        <begin position="150"/>
        <end position="437"/>
    </location>
</feature>
<feature type="transmembrane region" description="Helical" evidence="9">
    <location>
        <begin position="44"/>
        <end position="63"/>
    </location>
</feature>
<comment type="function">
    <text evidence="9">Core subunit of the mitochondrial membrane respiratory chain NADH dehydrogenase (Complex I) which catalyzes electron transfer from NADH through the respiratory chain, using ubiquinone as an electron acceptor. Essential for the catalytic activity and assembly of complex I.</text>
</comment>
<feature type="transmembrane region" description="Helical" evidence="9">
    <location>
        <begin position="155"/>
        <end position="175"/>
    </location>
</feature>
<feature type="transmembrane region" description="Helical" evidence="9">
    <location>
        <begin position="347"/>
        <end position="370"/>
    </location>
</feature>
<dbReference type="GO" id="GO:0031966">
    <property type="term" value="C:mitochondrial membrane"/>
    <property type="evidence" value="ECO:0007669"/>
    <property type="project" value="UniProtKB-SubCell"/>
</dbReference>
<dbReference type="InterPro" id="IPR003918">
    <property type="entry name" value="NADH_UbQ_OxRdtase"/>
</dbReference>
<evidence type="ECO:0000256" key="5">
    <source>
        <dbReference type="ARBA" id="ARBA00022967"/>
    </source>
</evidence>
<evidence type="ECO:0000256" key="2">
    <source>
        <dbReference type="ARBA" id="ARBA00004141"/>
    </source>
</evidence>
<organism evidence="12">
    <name type="scientific">Malassezia pachydermatis</name>
    <dbReference type="NCBI Taxonomy" id="77020"/>
    <lineage>
        <taxon>Eukaryota</taxon>
        <taxon>Fungi</taxon>
        <taxon>Dikarya</taxon>
        <taxon>Basidiomycota</taxon>
        <taxon>Ustilaginomycotina</taxon>
        <taxon>Malasseziomycetes</taxon>
        <taxon>Malasseziales</taxon>
        <taxon>Malasseziaceae</taxon>
        <taxon>Malassezia</taxon>
    </lineage>
</organism>
<comment type="similarity">
    <text evidence="3 9">Belongs to the complex I subunit 4 family.</text>
</comment>